<feature type="region of interest" description="Disordered" evidence="2">
    <location>
        <begin position="259"/>
        <end position="285"/>
    </location>
</feature>
<feature type="compositionally biased region" description="Low complexity" evidence="2">
    <location>
        <begin position="897"/>
        <end position="906"/>
    </location>
</feature>
<feature type="compositionally biased region" description="Low complexity" evidence="2">
    <location>
        <begin position="1058"/>
        <end position="1080"/>
    </location>
</feature>
<feature type="compositionally biased region" description="Polar residues" evidence="2">
    <location>
        <begin position="995"/>
        <end position="1006"/>
    </location>
</feature>
<feature type="compositionally biased region" description="Pro residues" evidence="2">
    <location>
        <begin position="790"/>
        <end position="805"/>
    </location>
</feature>
<feature type="coiled-coil region" evidence="1">
    <location>
        <begin position="410"/>
        <end position="574"/>
    </location>
</feature>
<feature type="compositionally biased region" description="Basic and acidic residues" evidence="2">
    <location>
        <begin position="1100"/>
        <end position="1112"/>
    </location>
</feature>
<sequence>METAQHPAQPDGPVGGPPSPLHEQVESAYLPVARWLERLDDGPRLEAVRALLEEQVAGDWSDLAKLLVDPAMLTRPTGPTGTLAVPAVDDPRALFYEDYRLGLIPPADPEPEPEPEPAEPVTGTAEEIVQAALDAPHARLIQAPPGPERTALLADLVRRLAAAGRRTLLLSADRPDDLLDALQDVPAIDADPSSDGPDPLDELVRLRRELLWLEQWPRDKAAVQECRERGERRRTELADEERRLVEAIEAAGERIETAGHRAAEAVERRDQSAEEHRQAAEEAERARSAWRELQAVADAAAREAEERTRAADAAEARHMELTGQVRSCEQELQAARDREAQVKTELAQAEQALPQAERETEQLAAAAAEATAAQHASYYRLAAAESAHSAAKRKLNWGQRLHVAPQPREVDEARRLVKSRRREAEETAERARVAVEAHQHAEALRAGLVRFIEGSRHELVSLAQTQERLRERLASLTAARDTAYTEMQRLARESAGAVDQATETLAAARHAAQVAAEAEAHAAEALRAAETAAAELAAAETEAAEARDRLAALESDLERHRTAATAELADLETELTTFTEAEERSRRHVREICDADPADDLLARCRQEHMTRIEDLSSRLEATLLVHATYEGFPQGPHARTTVFDTLLALDADRTSDPDLLVGAVRTHHWILVADGQGRPPLPQDADDTPAPAPDRLTQSAFERCLTAAPALCHILTTEAEGHPAEDPTPPTDTEPSRLPTDDTAHALPPVSPNVAPSPTNDDTAEPSLEPTSAEPDTPSPSPEATLPLPADPTPDTPAANPAPPTENASADTPHPATTDPVPTPDTPTAGNAPVAEDPLPTADATRALQIVPPDMAQPAPDGDAVQPPSEVPSATPDPAETPLRPSDATIPLSTVPTPAAATDTPSVKAVPPTEGDTAPSTSASPDEADATTAHPDGTMAEVPTADTPAITNGGTLEASDGTTKPLPPAPPLSGTTTTGPSPQATPQPEDEATGTETRTPANTEPTADAPARHPEDSTSLGGTATPTTDAVTGMDVPSPAPADEDGDAKAAPPVPPSGSDAATDAAAGAEGERGGSVVSAQADGAGDRAEGSGWVGPEDATRPLKVVREKD</sequence>
<organism evidence="3 4">
    <name type="scientific">Thermomonospora cellulosilytica</name>
    <dbReference type="NCBI Taxonomy" id="1411118"/>
    <lineage>
        <taxon>Bacteria</taxon>
        <taxon>Bacillati</taxon>
        <taxon>Actinomycetota</taxon>
        <taxon>Actinomycetes</taxon>
        <taxon>Streptosporangiales</taxon>
        <taxon>Thermomonosporaceae</taxon>
        <taxon>Thermomonospora</taxon>
    </lineage>
</organism>
<evidence type="ECO:0000313" key="3">
    <source>
        <dbReference type="EMBL" id="MBA9003440.1"/>
    </source>
</evidence>
<reference evidence="3 4" key="1">
    <citation type="submission" date="2020-08" db="EMBL/GenBank/DDBJ databases">
        <title>Sequencing the genomes of 1000 actinobacteria strains.</title>
        <authorList>
            <person name="Klenk H.-P."/>
        </authorList>
    </citation>
    <scope>NUCLEOTIDE SEQUENCE [LARGE SCALE GENOMIC DNA]</scope>
    <source>
        <strain evidence="3 4">DSM 45823</strain>
    </source>
</reference>
<evidence type="ECO:0000256" key="1">
    <source>
        <dbReference type="SAM" id="Coils"/>
    </source>
</evidence>
<evidence type="ECO:0000313" key="4">
    <source>
        <dbReference type="Proteomes" id="UP000539313"/>
    </source>
</evidence>
<dbReference type="EMBL" id="JACJII010000001">
    <property type="protein sequence ID" value="MBA9003440.1"/>
    <property type="molecule type" value="Genomic_DNA"/>
</dbReference>
<feature type="region of interest" description="Disordered" evidence="2">
    <location>
        <begin position="675"/>
        <end position="696"/>
    </location>
</feature>
<dbReference type="RefSeq" id="WP_182705184.1">
    <property type="nucleotide sequence ID" value="NZ_JACJII010000001.1"/>
</dbReference>
<proteinExistence type="predicted"/>
<comment type="caution">
    <text evidence="3">The sequence shown here is derived from an EMBL/GenBank/DDBJ whole genome shotgun (WGS) entry which is preliminary data.</text>
</comment>
<gene>
    <name evidence="3" type="ORF">HNR21_002322</name>
</gene>
<feature type="region of interest" description="Disordered" evidence="2">
    <location>
        <begin position="1"/>
        <end position="25"/>
    </location>
</feature>
<accession>A0A7W3MWY9</accession>
<feature type="region of interest" description="Disordered" evidence="2">
    <location>
        <begin position="720"/>
        <end position="1112"/>
    </location>
</feature>
<dbReference type="Proteomes" id="UP000539313">
    <property type="component" value="Unassembled WGS sequence"/>
</dbReference>
<keyword evidence="1" id="KW-0175">Coiled coil</keyword>
<keyword evidence="4" id="KW-1185">Reference proteome</keyword>
<feature type="compositionally biased region" description="Low complexity" evidence="2">
    <location>
        <begin position="973"/>
        <end position="988"/>
    </location>
</feature>
<feature type="compositionally biased region" description="Low complexity" evidence="2">
    <location>
        <begin position="806"/>
        <end position="821"/>
    </location>
</feature>
<dbReference type="AlphaFoldDB" id="A0A7W3MWY9"/>
<name>A0A7W3MWY9_9ACTN</name>
<protein>
    <submittedName>
        <fullName evidence="3">Uncharacterized protein</fullName>
    </submittedName>
</protein>
<feature type="compositionally biased region" description="Polar residues" evidence="2">
    <location>
        <begin position="1018"/>
        <end position="1031"/>
    </location>
</feature>
<evidence type="ECO:0000256" key="2">
    <source>
        <dbReference type="SAM" id="MobiDB-lite"/>
    </source>
</evidence>